<dbReference type="Pfam" id="PF00512">
    <property type="entry name" value="HisKA"/>
    <property type="match status" value="1"/>
</dbReference>
<gene>
    <name evidence="9" type="ORF">HR08_10105</name>
</gene>
<dbReference type="eggNOG" id="COG5002">
    <property type="taxonomic scope" value="Bacteria"/>
</dbReference>
<name>A0A0A2F5S0_9PORP</name>
<keyword evidence="3" id="KW-0597">Phosphoprotein</keyword>
<proteinExistence type="predicted"/>
<dbReference type="GO" id="GO:0000155">
    <property type="term" value="F:phosphorelay sensor kinase activity"/>
    <property type="evidence" value="ECO:0007669"/>
    <property type="project" value="InterPro"/>
</dbReference>
<organism evidence="9 10">
    <name type="scientific">Porphyromonas gulae</name>
    <dbReference type="NCBI Taxonomy" id="111105"/>
    <lineage>
        <taxon>Bacteria</taxon>
        <taxon>Pseudomonadati</taxon>
        <taxon>Bacteroidota</taxon>
        <taxon>Bacteroidia</taxon>
        <taxon>Bacteroidales</taxon>
        <taxon>Porphyromonadaceae</taxon>
        <taxon>Porphyromonas</taxon>
    </lineage>
</organism>
<dbReference type="GO" id="GO:0005886">
    <property type="term" value="C:plasma membrane"/>
    <property type="evidence" value="ECO:0007669"/>
    <property type="project" value="TreeGrafter"/>
</dbReference>
<dbReference type="SUPFAM" id="SSF47384">
    <property type="entry name" value="Homodimeric domain of signal transducing histidine kinase"/>
    <property type="match status" value="1"/>
</dbReference>
<dbReference type="PANTHER" id="PTHR45453">
    <property type="entry name" value="PHOSPHATE REGULON SENSOR PROTEIN PHOR"/>
    <property type="match status" value="1"/>
</dbReference>
<dbReference type="Gene3D" id="3.30.565.10">
    <property type="entry name" value="Histidine kinase-like ATPase, C-terminal domain"/>
    <property type="match status" value="1"/>
</dbReference>
<dbReference type="InterPro" id="IPR036890">
    <property type="entry name" value="HATPase_C_sf"/>
</dbReference>
<dbReference type="OrthoDB" id="9813151at2"/>
<evidence type="ECO:0000256" key="3">
    <source>
        <dbReference type="ARBA" id="ARBA00022553"/>
    </source>
</evidence>
<dbReference type="Pfam" id="PF02518">
    <property type="entry name" value="HATPase_c"/>
    <property type="match status" value="1"/>
</dbReference>
<protein>
    <recommendedName>
        <fullName evidence="2">histidine kinase</fullName>
        <ecNumber evidence="2">2.7.13.3</ecNumber>
    </recommendedName>
</protein>
<accession>A0A0A2F5S0</accession>
<dbReference type="SMART" id="SM00387">
    <property type="entry name" value="HATPase_c"/>
    <property type="match status" value="1"/>
</dbReference>
<keyword evidence="4" id="KW-0808">Transferase</keyword>
<keyword evidence="7" id="KW-0472">Membrane</keyword>
<dbReference type="PROSITE" id="PS50109">
    <property type="entry name" value="HIS_KIN"/>
    <property type="match status" value="1"/>
</dbReference>
<dbReference type="RefSeq" id="WP_039422143.1">
    <property type="nucleotide sequence ID" value="NZ_JRAI01000082.1"/>
</dbReference>
<dbReference type="Proteomes" id="UP000030130">
    <property type="component" value="Unassembled WGS sequence"/>
</dbReference>
<dbReference type="SUPFAM" id="SSF55874">
    <property type="entry name" value="ATPase domain of HSP90 chaperone/DNA topoisomerase II/histidine kinase"/>
    <property type="match status" value="1"/>
</dbReference>
<reference evidence="9 10" key="1">
    <citation type="submission" date="2014-08" db="EMBL/GenBank/DDBJ databases">
        <title>Porphyromonas gulae strain:COT-052_OH1451 Genome sequencing.</title>
        <authorList>
            <person name="Wallis C."/>
            <person name="Deusch O."/>
            <person name="O'Flynn C."/>
            <person name="Davis I."/>
            <person name="Jospin G."/>
            <person name="Darling A.E."/>
            <person name="Coil D.A."/>
            <person name="Alexiev A."/>
            <person name="Horsfall A."/>
            <person name="Kirkwood N."/>
            <person name="Harris S."/>
            <person name="Eisen J.A."/>
        </authorList>
    </citation>
    <scope>NUCLEOTIDE SEQUENCE [LARGE SCALE GENOMIC DNA]</scope>
    <source>
        <strain evidence="10">COT-052 OH1451</strain>
    </source>
</reference>
<dbReference type="Gene3D" id="1.10.287.130">
    <property type="match status" value="1"/>
</dbReference>
<dbReference type="InterPro" id="IPR003661">
    <property type="entry name" value="HisK_dim/P_dom"/>
</dbReference>
<keyword evidence="5" id="KW-0418">Kinase</keyword>
<evidence type="ECO:0000256" key="5">
    <source>
        <dbReference type="ARBA" id="ARBA00022777"/>
    </source>
</evidence>
<dbReference type="InterPro" id="IPR050351">
    <property type="entry name" value="BphY/WalK/GraS-like"/>
</dbReference>
<dbReference type="SMART" id="SM00388">
    <property type="entry name" value="HisKA"/>
    <property type="match status" value="1"/>
</dbReference>
<dbReference type="InterPro" id="IPR003594">
    <property type="entry name" value="HATPase_dom"/>
</dbReference>
<comment type="catalytic activity">
    <reaction evidence="1">
        <text>ATP + protein L-histidine = ADP + protein N-phospho-L-histidine.</text>
        <dbReference type="EC" id="2.7.13.3"/>
    </reaction>
</comment>
<dbReference type="InterPro" id="IPR004358">
    <property type="entry name" value="Sig_transdc_His_kin-like_C"/>
</dbReference>
<dbReference type="CDD" id="cd00082">
    <property type="entry name" value="HisKA"/>
    <property type="match status" value="1"/>
</dbReference>
<evidence type="ECO:0000256" key="6">
    <source>
        <dbReference type="ARBA" id="ARBA00023012"/>
    </source>
</evidence>
<feature type="transmembrane region" description="Helical" evidence="7">
    <location>
        <begin position="9"/>
        <end position="30"/>
    </location>
</feature>
<comment type="caution">
    <text evidence="9">The sequence shown here is derived from an EMBL/GenBank/DDBJ whole genome shotgun (WGS) entry which is preliminary data.</text>
</comment>
<evidence type="ECO:0000256" key="4">
    <source>
        <dbReference type="ARBA" id="ARBA00022679"/>
    </source>
</evidence>
<evidence type="ECO:0000313" key="10">
    <source>
        <dbReference type="Proteomes" id="UP000030130"/>
    </source>
</evidence>
<dbReference type="PANTHER" id="PTHR45453:SF1">
    <property type="entry name" value="PHOSPHATE REGULON SENSOR PROTEIN PHOR"/>
    <property type="match status" value="1"/>
</dbReference>
<keyword evidence="6" id="KW-0902">Two-component regulatory system</keyword>
<sequence>MRLNIKGKLFLRFGCLFLLFFAGVILIGQWRQRTIKKQALEDRLAEYVSIIDKAAPDTTADYRHRLGHILPLLPRSIRISIIDRKGVVLFDNVIDSSEQMKNHSARAEIVTASRHRHGTDIRISQSDGVKYLYLAEKIGSRFIRVALPYDTEVRYLLRMDAPFFYWAIALLLVTLLLIGRVAHSTSGAVRRLRDLAINPDTAAAGETFPDDELGEVSRKIARNYQDLREKTQAIDYERERLAQHVLYSREGVCFFTPAHEVLFFNGLFVQYLHAISDCNDISVATLAEDPLFAPVFDFVKGRGKTTSYESRIRRYGKAFALRAGIFEDGGFEMVLNDVTENEKMHRIKQEMTGNIAHELRTPVTSIRGYLETLLEQNPDQVTREYFLQQAYHRTLALSDLIHDMSLITKLDESPALFKLSPINLSELLERVGKDFASDFTAHRISFRPNLPSDTVLTGNESLLYAIFRNLTENAIRYGGENIQIIIDLYRKDEDYLYFSFYDTGVGISDESHLTRLFERFYRVHQGRTRETGGTGLGLSIVKNAVLFHKGEITVKNRSEGGLEFLFRLKRTL</sequence>
<dbReference type="GO" id="GO:0016036">
    <property type="term" value="P:cellular response to phosphate starvation"/>
    <property type="evidence" value="ECO:0007669"/>
    <property type="project" value="TreeGrafter"/>
</dbReference>
<dbReference type="PRINTS" id="PR00344">
    <property type="entry name" value="BCTRLSENSOR"/>
</dbReference>
<evidence type="ECO:0000256" key="7">
    <source>
        <dbReference type="SAM" id="Phobius"/>
    </source>
</evidence>
<dbReference type="EMBL" id="JRAI01000082">
    <property type="protein sequence ID" value="KGN83804.1"/>
    <property type="molecule type" value="Genomic_DNA"/>
</dbReference>
<keyword evidence="7" id="KW-1133">Transmembrane helix</keyword>
<dbReference type="InterPro" id="IPR005467">
    <property type="entry name" value="His_kinase_dom"/>
</dbReference>
<dbReference type="FunFam" id="3.30.565.10:FF:000006">
    <property type="entry name" value="Sensor histidine kinase WalK"/>
    <property type="match status" value="1"/>
</dbReference>
<dbReference type="EC" id="2.7.13.3" evidence="2"/>
<evidence type="ECO:0000256" key="1">
    <source>
        <dbReference type="ARBA" id="ARBA00000085"/>
    </source>
</evidence>
<evidence type="ECO:0000256" key="2">
    <source>
        <dbReference type="ARBA" id="ARBA00012438"/>
    </source>
</evidence>
<evidence type="ECO:0000313" key="9">
    <source>
        <dbReference type="EMBL" id="KGN83804.1"/>
    </source>
</evidence>
<feature type="domain" description="Histidine kinase" evidence="8">
    <location>
        <begin position="354"/>
        <end position="572"/>
    </location>
</feature>
<feature type="transmembrane region" description="Helical" evidence="7">
    <location>
        <begin position="163"/>
        <end position="183"/>
    </location>
</feature>
<evidence type="ECO:0000259" key="8">
    <source>
        <dbReference type="PROSITE" id="PS50109"/>
    </source>
</evidence>
<dbReference type="InterPro" id="IPR036097">
    <property type="entry name" value="HisK_dim/P_sf"/>
</dbReference>
<dbReference type="AlphaFoldDB" id="A0A0A2F5S0"/>
<dbReference type="GO" id="GO:0004721">
    <property type="term" value="F:phosphoprotein phosphatase activity"/>
    <property type="evidence" value="ECO:0007669"/>
    <property type="project" value="TreeGrafter"/>
</dbReference>
<dbReference type="STRING" id="111105.HR09_02180"/>
<keyword evidence="7" id="KW-0812">Transmembrane</keyword>
<dbReference type="CDD" id="cd00075">
    <property type="entry name" value="HATPase"/>
    <property type="match status" value="1"/>
</dbReference>